<sequence>MQIILGLSAYNVTIHTLHTLRVCILFISHAALA</sequence>
<dbReference type="EMBL" id="GBXM01066593">
    <property type="protein sequence ID" value="JAH41984.1"/>
    <property type="molecule type" value="Transcribed_RNA"/>
</dbReference>
<name>A0A0E9SKS0_ANGAN</name>
<proteinExistence type="predicted"/>
<evidence type="ECO:0000313" key="1">
    <source>
        <dbReference type="EMBL" id="JAH41984.1"/>
    </source>
</evidence>
<reference evidence="1" key="1">
    <citation type="submission" date="2014-11" db="EMBL/GenBank/DDBJ databases">
        <authorList>
            <person name="Amaro Gonzalez C."/>
        </authorList>
    </citation>
    <scope>NUCLEOTIDE SEQUENCE</scope>
</reference>
<accession>A0A0E9SKS0</accession>
<reference evidence="1" key="2">
    <citation type="journal article" date="2015" name="Fish Shellfish Immunol.">
        <title>Early steps in the European eel (Anguilla anguilla)-Vibrio vulnificus interaction in the gills: Role of the RtxA13 toxin.</title>
        <authorList>
            <person name="Callol A."/>
            <person name="Pajuelo D."/>
            <person name="Ebbesson L."/>
            <person name="Teles M."/>
            <person name="MacKenzie S."/>
            <person name="Amaro C."/>
        </authorList>
    </citation>
    <scope>NUCLEOTIDE SEQUENCE</scope>
</reference>
<dbReference type="AlphaFoldDB" id="A0A0E9SKS0"/>
<organism evidence="1">
    <name type="scientific">Anguilla anguilla</name>
    <name type="common">European freshwater eel</name>
    <name type="synonym">Muraena anguilla</name>
    <dbReference type="NCBI Taxonomy" id="7936"/>
    <lineage>
        <taxon>Eukaryota</taxon>
        <taxon>Metazoa</taxon>
        <taxon>Chordata</taxon>
        <taxon>Craniata</taxon>
        <taxon>Vertebrata</taxon>
        <taxon>Euteleostomi</taxon>
        <taxon>Actinopterygii</taxon>
        <taxon>Neopterygii</taxon>
        <taxon>Teleostei</taxon>
        <taxon>Anguilliformes</taxon>
        <taxon>Anguillidae</taxon>
        <taxon>Anguilla</taxon>
    </lineage>
</organism>
<protein>
    <submittedName>
        <fullName evidence="1">Uncharacterized protein</fullName>
    </submittedName>
</protein>